<feature type="domain" description="DNA-binding phage zinc finger" evidence="2">
    <location>
        <begin position="41"/>
        <end position="87"/>
    </location>
</feature>
<evidence type="ECO:0000313" key="4">
    <source>
        <dbReference type="Proteomes" id="UP000035083"/>
    </source>
</evidence>
<dbReference type="Pfam" id="PF09588">
    <property type="entry name" value="YqaJ"/>
    <property type="match status" value="1"/>
</dbReference>
<dbReference type="PANTHER" id="PTHR46609:SF6">
    <property type="entry name" value="EXONUCLEASE, PHAGE-TYPE_RECB, C-TERMINAL DOMAIN-CONTAINING PROTEIN-RELATED"/>
    <property type="match status" value="1"/>
</dbReference>
<dbReference type="InterPro" id="IPR056911">
    <property type="entry name" value="Phage_Znf_bind_put"/>
</dbReference>
<dbReference type="InterPro" id="IPR011604">
    <property type="entry name" value="PDDEXK-like_dom_sf"/>
</dbReference>
<comment type="caution">
    <text evidence="3">The sequence shown here is derived from an EMBL/GenBank/DDBJ whole genome shotgun (WGS) entry which is preliminary data.</text>
</comment>
<dbReference type="Proteomes" id="UP000035083">
    <property type="component" value="Unassembled WGS sequence"/>
</dbReference>
<evidence type="ECO:0000313" key="3">
    <source>
        <dbReference type="EMBL" id="GAC60616.1"/>
    </source>
</evidence>
<dbReference type="SUPFAM" id="SSF52980">
    <property type="entry name" value="Restriction endonuclease-like"/>
    <property type="match status" value="2"/>
</dbReference>
<sequence>MGCHTRERYRMTFTEYPQIEQGSEEWFEQRRGIVTASIVGHLITQRTLSAKDYECPTCQAPANAACVSKRTGDSIKTMHTERAAAARSGSSTPILEPASNDTSRGILLGLAGERFSGFTDDTPMTAAMYRGVFDEPIARDVYRTQFAKVRETGFMVRDFGDFKLGYSPDGVVGDDGLIEVKSRSQRSHVRNVLAGEVPAENMAQLQCGLLVSGRKWIDYIDYTAGMHMWVRRVYPNPAWQQVIVQAVRQAEQNIQEIVRRYAEGVEGFPLTERILETFDQEIVL</sequence>
<dbReference type="Pfam" id="PF24623">
    <property type="entry name" value="Phage_zn_bind_8"/>
    <property type="match status" value="1"/>
</dbReference>
<proteinExistence type="predicted"/>
<protein>
    <submittedName>
        <fullName evidence="3">Uncharacterized protein</fullName>
    </submittedName>
</protein>
<evidence type="ECO:0000259" key="1">
    <source>
        <dbReference type="Pfam" id="PF09588"/>
    </source>
</evidence>
<dbReference type="AlphaFoldDB" id="L7LIQ3"/>
<dbReference type="eggNOG" id="ENOG503036R">
    <property type="taxonomic scope" value="Bacteria"/>
</dbReference>
<evidence type="ECO:0000259" key="2">
    <source>
        <dbReference type="Pfam" id="PF24623"/>
    </source>
</evidence>
<dbReference type="InterPro" id="IPR011335">
    <property type="entry name" value="Restrct_endonuc-II-like"/>
</dbReference>
<dbReference type="InterPro" id="IPR051703">
    <property type="entry name" value="NF-kappa-B_Signaling_Reg"/>
</dbReference>
<feature type="domain" description="YqaJ viral recombinase" evidence="1">
    <location>
        <begin position="106"/>
        <end position="214"/>
    </location>
</feature>
<accession>L7LIQ3</accession>
<dbReference type="Gene3D" id="3.90.320.10">
    <property type="match status" value="1"/>
</dbReference>
<name>L7LIQ3_9ACTN</name>
<organism evidence="3 4">
    <name type="scientific">Gordonia sihwensis NBRC 108236</name>
    <dbReference type="NCBI Taxonomy" id="1223544"/>
    <lineage>
        <taxon>Bacteria</taxon>
        <taxon>Bacillati</taxon>
        <taxon>Actinomycetota</taxon>
        <taxon>Actinomycetes</taxon>
        <taxon>Mycobacteriales</taxon>
        <taxon>Gordoniaceae</taxon>
        <taxon>Gordonia</taxon>
    </lineage>
</organism>
<dbReference type="PANTHER" id="PTHR46609">
    <property type="entry name" value="EXONUCLEASE, PHAGE-TYPE/RECB, C-TERMINAL DOMAIN-CONTAINING PROTEIN"/>
    <property type="match status" value="1"/>
</dbReference>
<keyword evidence="4" id="KW-1185">Reference proteome</keyword>
<dbReference type="EMBL" id="BANU01000010">
    <property type="protein sequence ID" value="GAC60616.1"/>
    <property type="molecule type" value="Genomic_DNA"/>
</dbReference>
<reference evidence="3 4" key="1">
    <citation type="submission" date="2012-12" db="EMBL/GenBank/DDBJ databases">
        <title>Whole genome shotgun sequence of Gordonia sihwensis NBRC 108236.</title>
        <authorList>
            <person name="Yoshida I."/>
            <person name="Hosoyama A."/>
            <person name="Tsuchikane K."/>
            <person name="Ando Y."/>
            <person name="Baba S."/>
            <person name="Ohji S."/>
            <person name="Hamada M."/>
            <person name="Tamura T."/>
            <person name="Yamazoe A."/>
            <person name="Yamazaki S."/>
            <person name="Fujita N."/>
        </authorList>
    </citation>
    <scope>NUCLEOTIDE SEQUENCE [LARGE SCALE GENOMIC DNA]</scope>
    <source>
        <strain evidence="3 4">NBRC 108236</strain>
    </source>
</reference>
<dbReference type="InterPro" id="IPR019080">
    <property type="entry name" value="YqaJ_viral_recombinase"/>
</dbReference>
<gene>
    <name evidence="3" type="ORF">GSI01S_10_02080</name>
</gene>